<evidence type="ECO:0000256" key="10">
    <source>
        <dbReference type="SAM" id="SignalP"/>
    </source>
</evidence>
<evidence type="ECO:0000256" key="4">
    <source>
        <dbReference type="ARBA" id="ARBA00022692"/>
    </source>
</evidence>
<feature type="chain" id="PRO_5045857625" evidence="10">
    <location>
        <begin position="31"/>
        <end position="929"/>
    </location>
</feature>
<dbReference type="Pfam" id="PF13620">
    <property type="entry name" value="CarboxypepD_reg"/>
    <property type="match status" value="1"/>
</dbReference>
<keyword evidence="4 8" id="KW-0812">Transmembrane</keyword>
<dbReference type="SUPFAM" id="SSF49464">
    <property type="entry name" value="Carboxypeptidase regulatory domain-like"/>
    <property type="match status" value="1"/>
</dbReference>
<dbReference type="PANTHER" id="PTHR47234">
    <property type="match status" value="1"/>
</dbReference>
<evidence type="ECO:0000256" key="8">
    <source>
        <dbReference type="PROSITE-ProRule" id="PRU01360"/>
    </source>
</evidence>
<feature type="domain" description="TonB-dependent receptor-like beta-barrel" evidence="11">
    <location>
        <begin position="428"/>
        <end position="857"/>
    </location>
</feature>
<evidence type="ECO:0000256" key="7">
    <source>
        <dbReference type="ARBA" id="ARBA00023237"/>
    </source>
</evidence>
<evidence type="ECO:0000256" key="3">
    <source>
        <dbReference type="ARBA" id="ARBA00022452"/>
    </source>
</evidence>
<feature type="domain" description="TonB-dependent receptor plug" evidence="12">
    <location>
        <begin position="129"/>
        <end position="250"/>
    </location>
</feature>
<evidence type="ECO:0000259" key="11">
    <source>
        <dbReference type="Pfam" id="PF00593"/>
    </source>
</evidence>
<proteinExistence type="inferred from homology"/>
<dbReference type="InterPro" id="IPR000531">
    <property type="entry name" value="Beta-barrel_TonB"/>
</dbReference>
<keyword evidence="14" id="KW-1185">Reference proteome</keyword>
<keyword evidence="10" id="KW-0732">Signal</keyword>
<dbReference type="InterPro" id="IPR039426">
    <property type="entry name" value="TonB-dep_rcpt-like"/>
</dbReference>
<gene>
    <name evidence="13" type="ORF">MWH26_11235</name>
</gene>
<evidence type="ECO:0000256" key="6">
    <source>
        <dbReference type="ARBA" id="ARBA00023136"/>
    </source>
</evidence>
<feature type="signal peptide" evidence="10">
    <location>
        <begin position="1"/>
        <end position="30"/>
    </location>
</feature>
<evidence type="ECO:0000313" key="14">
    <source>
        <dbReference type="Proteomes" id="UP000829647"/>
    </source>
</evidence>
<dbReference type="SUPFAM" id="SSF56935">
    <property type="entry name" value="Porins"/>
    <property type="match status" value="1"/>
</dbReference>
<dbReference type="PROSITE" id="PS52016">
    <property type="entry name" value="TONB_DEPENDENT_REC_3"/>
    <property type="match status" value="1"/>
</dbReference>
<keyword evidence="2 8" id="KW-0813">Transport</keyword>
<dbReference type="InterPro" id="IPR036942">
    <property type="entry name" value="Beta-barrel_TonB_sf"/>
</dbReference>
<dbReference type="InterPro" id="IPR008969">
    <property type="entry name" value="CarboxyPept-like_regulatory"/>
</dbReference>
<keyword evidence="13" id="KW-0675">Receptor</keyword>
<evidence type="ECO:0000256" key="2">
    <source>
        <dbReference type="ARBA" id="ARBA00022448"/>
    </source>
</evidence>
<dbReference type="Gene3D" id="2.60.40.1120">
    <property type="entry name" value="Carboxypeptidase-like, regulatory domain"/>
    <property type="match status" value="1"/>
</dbReference>
<protein>
    <submittedName>
        <fullName evidence="13">TonB-dependent receptor</fullName>
    </submittedName>
</protein>
<dbReference type="PANTHER" id="PTHR47234:SF3">
    <property type="entry name" value="SECRETIN_TONB SHORT N-TERMINAL DOMAIN-CONTAINING PROTEIN"/>
    <property type="match status" value="1"/>
</dbReference>
<name>A0ABY4J4K2_9BACT</name>
<evidence type="ECO:0000256" key="9">
    <source>
        <dbReference type="RuleBase" id="RU003357"/>
    </source>
</evidence>
<keyword evidence="5 9" id="KW-0798">TonB box</keyword>
<comment type="subcellular location">
    <subcellularLocation>
        <location evidence="1 8">Cell outer membrane</location>
        <topology evidence="1 8">Multi-pass membrane protein</topology>
    </subcellularLocation>
</comment>
<dbReference type="RefSeq" id="WP_247974362.1">
    <property type="nucleotide sequence ID" value="NZ_CP095848.1"/>
</dbReference>
<accession>A0ABY4J4K2</accession>
<dbReference type="InterPro" id="IPR012910">
    <property type="entry name" value="Plug_dom"/>
</dbReference>
<dbReference type="Pfam" id="PF07715">
    <property type="entry name" value="Plug"/>
    <property type="match status" value="1"/>
</dbReference>
<organism evidence="13 14">
    <name type="scientific">Hymenobacter sublimis</name>
    <dbReference type="NCBI Taxonomy" id="2933777"/>
    <lineage>
        <taxon>Bacteria</taxon>
        <taxon>Pseudomonadati</taxon>
        <taxon>Bacteroidota</taxon>
        <taxon>Cytophagia</taxon>
        <taxon>Cytophagales</taxon>
        <taxon>Hymenobacteraceae</taxon>
        <taxon>Hymenobacter</taxon>
    </lineage>
</organism>
<reference evidence="13 14" key="1">
    <citation type="submission" date="2022-04" db="EMBL/GenBank/DDBJ databases">
        <title>Hymenobacter sp. isolated from the air.</title>
        <authorList>
            <person name="Won M."/>
            <person name="Lee C.-M."/>
            <person name="Woen H.-Y."/>
            <person name="Kwon S.-W."/>
        </authorList>
    </citation>
    <scope>NUCLEOTIDE SEQUENCE [LARGE SCALE GENOMIC DNA]</scope>
    <source>
        <strain evidence="14">5516 S-25</strain>
    </source>
</reference>
<dbReference type="Gene3D" id="2.40.170.20">
    <property type="entry name" value="TonB-dependent receptor, beta-barrel domain"/>
    <property type="match status" value="1"/>
</dbReference>
<evidence type="ECO:0000259" key="12">
    <source>
        <dbReference type="Pfam" id="PF07715"/>
    </source>
</evidence>
<evidence type="ECO:0000256" key="1">
    <source>
        <dbReference type="ARBA" id="ARBA00004571"/>
    </source>
</evidence>
<evidence type="ECO:0000256" key="5">
    <source>
        <dbReference type="ARBA" id="ARBA00023077"/>
    </source>
</evidence>
<comment type="similarity">
    <text evidence="8 9">Belongs to the TonB-dependent receptor family.</text>
</comment>
<sequence length="929" mass="100396">MNPTFTRVWLVLTCLVFCTIHTTWGQTATAALGGTVVSVTGSPVAGAAVTAIHLPTGLRRAAATDSAGIFSIPDALVGGPFAVQVTQPSFRTQVITNVFLSADKAVQLSIALAPDVVQVGTRRIDRTVLESAVPVDVIDMRELLATGPQTDLTQILNYSVPSFNSTRQTSADGADHVDPSSLRGLSPDQMLVLVNGKRRHTTALINLLGSRGVGNVGYDLNTVSSNAIDRIEVLRDGAAAQYGSDAIAGVMNINLRADNKGGNVLLSTGITSAGDGLSTLFSLNKGFKLGQKGFLNLTGDVDYRGATTRQYSRSLNSWPVFSSNRASEDSALAANGKTYRDFEQVNGDAKIRNYRLLYNLGAPLSNKVSFYSFGGFNYRRGRAVAPWVLPSAQPADIVDSIFPLGYQPNINTRIHDASGAAGITASLGQWKLDVSHVVGLNRMHYDVSNTLNSTLGTASPTQFDAGGLQFRQNVTNATLSRLFPQVLAGTNVAFGTEYRTENYLIFAGEEASWKDYGRGAAGASGGAQGFIGFDPAAAIEGNRNNIGGFVDVEADITKKWTIGTAVRFENYSDFGSAFIYKLNTRLQLAKFLSVRAGYNTGFRAPSLQQALYRQLTLLPVNNGVVYTGIFNNQSEVTRAAGIPALQPEKSRNFSAGLILTPSPALTFTVDAYQIAIDDRIILSGLLGQGITPALDAALTQANATNAQFFTNAVNTRTQGLDLVASYRRPVGRGNFLASLAANFNRNTIRSIDVPTAFAKLQSDDDLGNNYVDQRQLSLIETGNPKSKLILNTSYEVGKFNLLVRNVRYGQVSSYDFNFDPLAEGSYYLVFKPRLTTDLQLSYKPKQALQLTAGVNNLFNVQPNTIAEAARNGNPPIGFKTQAEFDAYFQNKYGQPSYLPYDFDILPYHSHQMNFNGTFFYLKAVYNFGL</sequence>
<evidence type="ECO:0000313" key="13">
    <source>
        <dbReference type="EMBL" id="UPL47768.1"/>
    </source>
</evidence>
<keyword evidence="7 8" id="KW-0998">Cell outer membrane</keyword>
<dbReference type="Gene3D" id="2.170.130.10">
    <property type="entry name" value="TonB-dependent receptor, plug domain"/>
    <property type="match status" value="1"/>
</dbReference>
<dbReference type="Proteomes" id="UP000829647">
    <property type="component" value="Chromosome"/>
</dbReference>
<keyword evidence="3 8" id="KW-1134">Transmembrane beta strand</keyword>
<dbReference type="EMBL" id="CP095848">
    <property type="protein sequence ID" value="UPL47768.1"/>
    <property type="molecule type" value="Genomic_DNA"/>
</dbReference>
<dbReference type="InterPro" id="IPR037066">
    <property type="entry name" value="Plug_dom_sf"/>
</dbReference>
<dbReference type="Pfam" id="PF00593">
    <property type="entry name" value="TonB_dep_Rec_b-barrel"/>
    <property type="match status" value="1"/>
</dbReference>
<keyword evidence="6 8" id="KW-0472">Membrane</keyword>